<organism evidence="1 2">
    <name type="scientific">Taibaiella chishuiensis</name>
    <dbReference type="NCBI Taxonomy" id="1434707"/>
    <lineage>
        <taxon>Bacteria</taxon>
        <taxon>Pseudomonadati</taxon>
        <taxon>Bacteroidota</taxon>
        <taxon>Chitinophagia</taxon>
        <taxon>Chitinophagales</taxon>
        <taxon>Chitinophagaceae</taxon>
        <taxon>Taibaiella</taxon>
    </lineage>
</organism>
<name>A0A2P8DAG5_9BACT</name>
<reference evidence="1 2" key="1">
    <citation type="submission" date="2018-03" db="EMBL/GenBank/DDBJ databases">
        <title>Genomic Encyclopedia of Type Strains, Phase III (KMG-III): the genomes of soil and plant-associated and newly described type strains.</title>
        <authorList>
            <person name="Whitman W."/>
        </authorList>
    </citation>
    <scope>NUCLEOTIDE SEQUENCE [LARGE SCALE GENOMIC DNA]</scope>
    <source>
        <strain evidence="1 2">CGMCC 1.12700</strain>
    </source>
</reference>
<dbReference type="EMBL" id="PYGD01000001">
    <property type="protein sequence ID" value="PSK94216.1"/>
    <property type="molecule type" value="Genomic_DNA"/>
</dbReference>
<evidence type="ECO:0000313" key="1">
    <source>
        <dbReference type="EMBL" id="PSK94216.1"/>
    </source>
</evidence>
<sequence length="96" mass="10928">MASIWLIVLFLYCVPDRVAETRSGCADQSGYFSNKHKPVLAKLPDINKLPGYPGSLSSLSCAGFYRLGTFRIANHCIRWLLLRKAYHQGRYSARQY</sequence>
<accession>A0A2P8DAG5</accession>
<evidence type="ECO:0000313" key="2">
    <source>
        <dbReference type="Proteomes" id="UP000240572"/>
    </source>
</evidence>
<comment type="caution">
    <text evidence="1">The sequence shown here is derived from an EMBL/GenBank/DDBJ whole genome shotgun (WGS) entry which is preliminary data.</text>
</comment>
<protein>
    <submittedName>
        <fullName evidence="1">Uncharacterized protein</fullName>
    </submittedName>
</protein>
<dbReference type="Proteomes" id="UP000240572">
    <property type="component" value="Unassembled WGS sequence"/>
</dbReference>
<dbReference type="AlphaFoldDB" id="A0A2P8DAG5"/>
<gene>
    <name evidence="1" type="ORF">B0I18_101371</name>
</gene>
<keyword evidence="2" id="KW-1185">Reference proteome</keyword>
<proteinExistence type="predicted"/>